<dbReference type="AlphaFoldDB" id="A0A974NX51"/>
<keyword evidence="2" id="KW-1185">Reference proteome</keyword>
<reference evidence="2" key="1">
    <citation type="submission" date="2020-09" db="EMBL/GenBank/DDBJ databases">
        <title>Sphingomonas sp., a new species isolated from pork steak.</title>
        <authorList>
            <person name="Heidler von Heilborn D."/>
        </authorList>
    </citation>
    <scope>NUCLEOTIDE SEQUENCE [LARGE SCALE GENOMIC DNA]</scope>
</reference>
<proteinExistence type="predicted"/>
<protein>
    <submittedName>
        <fullName evidence="1">Uncharacterized protein</fullName>
    </submittedName>
</protein>
<dbReference type="KEGG" id="sari:H5J25_07645"/>
<name>A0A974NX51_9SPHN</name>
<dbReference type="Proteomes" id="UP000595894">
    <property type="component" value="Chromosome"/>
</dbReference>
<accession>A0A974NX51</accession>
<gene>
    <name evidence="1" type="ORF">H5J25_07645</name>
</gene>
<evidence type="ECO:0000313" key="1">
    <source>
        <dbReference type="EMBL" id="QQV78498.1"/>
    </source>
</evidence>
<organism evidence="1 2">
    <name type="scientific">Sphingomonas aliaeris</name>
    <dbReference type="NCBI Taxonomy" id="2759526"/>
    <lineage>
        <taxon>Bacteria</taxon>
        <taxon>Pseudomonadati</taxon>
        <taxon>Pseudomonadota</taxon>
        <taxon>Alphaproteobacteria</taxon>
        <taxon>Sphingomonadales</taxon>
        <taxon>Sphingomonadaceae</taxon>
        <taxon>Sphingomonas</taxon>
    </lineage>
</organism>
<dbReference type="RefSeq" id="WP_202095420.1">
    <property type="nucleotide sequence ID" value="NZ_CP061035.1"/>
</dbReference>
<sequence>MPPPPVAGHVPTDWAALAPVPYIKPPEMTPGLSGFVAGEIAAGRCPVSRPADGHYVVKLDIATLVDADGTVRRTVPRAIQCPTVEQYGAGLVISFARANLRAGAAGDRWYRATIVFDWQG</sequence>
<evidence type="ECO:0000313" key="2">
    <source>
        <dbReference type="Proteomes" id="UP000595894"/>
    </source>
</evidence>
<dbReference type="EMBL" id="CP061035">
    <property type="protein sequence ID" value="QQV78498.1"/>
    <property type="molecule type" value="Genomic_DNA"/>
</dbReference>